<reference evidence="2" key="1">
    <citation type="submission" date="2023-03" db="EMBL/GenBank/DDBJ databases">
        <title>Andean soil-derived lignocellulolytic bacterial consortium as a source of novel taxa and putative plastic-active enzymes.</title>
        <authorList>
            <person name="Diaz-Garcia L."/>
            <person name="Chuvochina M."/>
            <person name="Feuerriegel G."/>
            <person name="Bunk B."/>
            <person name="Sproer C."/>
            <person name="Streit W.R."/>
            <person name="Rodriguez L.M."/>
            <person name="Overmann J."/>
            <person name="Jimenez D.J."/>
        </authorList>
    </citation>
    <scope>NUCLEOTIDE SEQUENCE</scope>
    <source>
        <strain evidence="2">MAG 7</strain>
    </source>
</reference>
<sequence length="156" mass="17263">MENTQQSSSFNDLFDLRIDAEAQQLLFDCAKWAKIIAVFSFISIGVSMISPFVIYARVDMVPMARTFAIGGGVMSALISGLITVAINIFLYRFSNYTVQGLNNNDQETFNKGVNNLRIYSKIIGIIMIIVLSLLTLVFFLFLLIGGIAAMVSTMPK</sequence>
<keyword evidence="1" id="KW-1133">Transmembrane helix</keyword>
<protein>
    <submittedName>
        <fullName evidence="2">Uncharacterized protein</fullName>
    </submittedName>
</protein>
<proteinExistence type="predicted"/>
<evidence type="ECO:0000313" key="3">
    <source>
        <dbReference type="Proteomes" id="UP001220610"/>
    </source>
</evidence>
<feature type="transmembrane region" description="Helical" evidence="1">
    <location>
        <begin position="67"/>
        <end position="91"/>
    </location>
</feature>
<keyword evidence="1" id="KW-0812">Transmembrane</keyword>
<feature type="transmembrane region" description="Helical" evidence="1">
    <location>
        <begin position="35"/>
        <end position="55"/>
    </location>
</feature>
<evidence type="ECO:0000313" key="2">
    <source>
        <dbReference type="EMBL" id="WEK33445.1"/>
    </source>
</evidence>
<name>A0AAJ5WMP3_9BACT</name>
<dbReference type="EMBL" id="CP119311">
    <property type="protein sequence ID" value="WEK33445.1"/>
    <property type="molecule type" value="Genomic_DNA"/>
</dbReference>
<evidence type="ECO:0000256" key="1">
    <source>
        <dbReference type="SAM" id="Phobius"/>
    </source>
</evidence>
<organism evidence="2 3">
    <name type="scientific">Candidatus Pseudobacter hemicellulosilyticus</name>
    <dbReference type="NCBI Taxonomy" id="3121375"/>
    <lineage>
        <taxon>Bacteria</taxon>
        <taxon>Pseudomonadati</taxon>
        <taxon>Bacteroidota</taxon>
        <taxon>Chitinophagia</taxon>
        <taxon>Chitinophagales</taxon>
        <taxon>Chitinophagaceae</taxon>
        <taxon>Pseudobacter</taxon>
    </lineage>
</organism>
<keyword evidence="1" id="KW-0472">Membrane</keyword>
<dbReference type="AlphaFoldDB" id="A0AAJ5WMP3"/>
<feature type="transmembrane region" description="Helical" evidence="1">
    <location>
        <begin position="122"/>
        <end position="151"/>
    </location>
</feature>
<dbReference type="Proteomes" id="UP001220610">
    <property type="component" value="Chromosome"/>
</dbReference>
<gene>
    <name evidence="2" type="ORF">P0Y53_13215</name>
</gene>
<accession>A0AAJ5WMP3</accession>